<keyword evidence="4" id="KW-1185">Reference proteome</keyword>
<protein>
    <recommendedName>
        <fullName evidence="2">Hydrophobic seed protein domain-containing protein</fullName>
    </recommendedName>
</protein>
<comment type="caution">
    <text evidence="3">The sequence shown here is derived from an EMBL/GenBank/DDBJ whole genome shotgun (WGS) entry which is preliminary data.</text>
</comment>
<dbReference type="Proteomes" id="UP000886595">
    <property type="component" value="Unassembled WGS sequence"/>
</dbReference>
<organism evidence="3 4">
    <name type="scientific">Brassica carinata</name>
    <name type="common">Ethiopian mustard</name>
    <name type="synonym">Abyssinian cabbage</name>
    <dbReference type="NCBI Taxonomy" id="52824"/>
    <lineage>
        <taxon>Eukaryota</taxon>
        <taxon>Viridiplantae</taxon>
        <taxon>Streptophyta</taxon>
        <taxon>Embryophyta</taxon>
        <taxon>Tracheophyta</taxon>
        <taxon>Spermatophyta</taxon>
        <taxon>Magnoliopsida</taxon>
        <taxon>eudicotyledons</taxon>
        <taxon>Gunneridae</taxon>
        <taxon>Pentapetalae</taxon>
        <taxon>rosids</taxon>
        <taxon>malvids</taxon>
        <taxon>Brassicales</taxon>
        <taxon>Brassicaceae</taxon>
        <taxon>Brassiceae</taxon>
        <taxon>Brassica</taxon>
    </lineage>
</organism>
<dbReference type="SUPFAM" id="SSF47699">
    <property type="entry name" value="Bifunctional inhibitor/lipid-transfer protein/seed storage 2S albumin"/>
    <property type="match status" value="1"/>
</dbReference>
<dbReference type="EMBL" id="JAAMPC010001591">
    <property type="protein sequence ID" value="KAG2239742.1"/>
    <property type="molecule type" value="Genomic_DNA"/>
</dbReference>
<dbReference type="OrthoDB" id="1114271at2759"/>
<evidence type="ECO:0000259" key="2">
    <source>
        <dbReference type="Pfam" id="PF14547"/>
    </source>
</evidence>
<dbReference type="Pfam" id="PF14547">
    <property type="entry name" value="Hydrophob_seed"/>
    <property type="match status" value="1"/>
</dbReference>
<evidence type="ECO:0000313" key="3">
    <source>
        <dbReference type="EMBL" id="KAG2239742.1"/>
    </source>
</evidence>
<comment type="similarity">
    <text evidence="1">Belongs to the plant LTP family. PEARLI1 subfamily.</text>
</comment>
<reference evidence="3 4" key="1">
    <citation type="submission" date="2020-02" db="EMBL/GenBank/DDBJ databases">
        <authorList>
            <person name="Ma Q."/>
            <person name="Huang Y."/>
            <person name="Song X."/>
            <person name="Pei D."/>
        </authorList>
    </citation>
    <scope>NUCLEOTIDE SEQUENCE [LARGE SCALE GENOMIC DNA]</scope>
    <source>
        <strain evidence="3">Sxm20200214</strain>
        <tissue evidence="3">Leaf</tissue>
    </source>
</reference>
<proteinExistence type="inferred from homology"/>
<feature type="domain" description="Hydrophobic seed protein" evidence="2">
    <location>
        <begin position="4"/>
        <end position="64"/>
    </location>
</feature>
<sequence>MDRIIGVGMVQPCCSILRNLSDADALACLCESARAPSGSLPPNISTLFRDCRRGSSTPPGFTCP</sequence>
<name>A0A8X7NW71_BRACI</name>
<dbReference type="Gene3D" id="1.10.110.10">
    <property type="entry name" value="Plant lipid-transfer and hydrophobic proteins"/>
    <property type="match status" value="1"/>
</dbReference>
<dbReference type="InterPro" id="IPR036312">
    <property type="entry name" value="Bifun_inhib/LTP/seed_sf"/>
</dbReference>
<dbReference type="AlphaFoldDB" id="A0A8X7NW71"/>
<dbReference type="InterPro" id="IPR027923">
    <property type="entry name" value="Hydrophob_seed_dom"/>
</dbReference>
<gene>
    <name evidence="3" type="ORF">Bca52824_091439</name>
</gene>
<accession>A0A8X7NW71</accession>
<evidence type="ECO:0000256" key="1">
    <source>
        <dbReference type="ARBA" id="ARBA00008965"/>
    </source>
</evidence>
<evidence type="ECO:0000313" key="4">
    <source>
        <dbReference type="Proteomes" id="UP000886595"/>
    </source>
</evidence>